<keyword evidence="3" id="KW-0479">Metal-binding</keyword>
<feature type="domain" description="UPF0313" evidence="6">
    <location>
        <begin position="8"/>
        <end position="108"/>
    </location>
</feature>
<reference evidence="7" key="1">
    <citation type="journal article" date="2013" name="Environ. Microbiol.">
        <title>Microbiota from the distal guts of lean and obese adolescents exhibit partial functional redundancy besides clear differences in community structure.</title>
        <authorList>
            <person name="Ferrer M."/>
            <person name="Ruiz A."/>
            <person name="Lanza F."/>
            <person name="Haange S.B."/>
            <person name="Oberbach A."/>
            <person name="Till H."/>
            <person name="Bargiela R."/>
            <person name="Campoy C."/>
            <person name="Segura M.T."/>
            <person name="Richter M."/>
            <person name="von Bergen M."/>
            <person name="Seifert J."/>
            <person name="Suarez A."/>
        </authorList>
    </citation>
    <scope>NUCLEOTIDE SEQUENCE</scope>
</reference>
<dbReference type="PANTHER" id="PTHR32331:SF0">
    <property type="entry name" value="UPF0313 PROTEIN YGIQ"/>
    <property type="match status" value="1"/>
</dbReference>
<evidence type="ECO:0000256" key="4">
    <source>
        <dbReference type="ARBA" id="ARBA00023004"/>
    </source>
</evidence>
<dbReference type="Pfam" id="PF08497">
    <property type="entry name" value="Radical_SAM_N"/>
    <property type="match status" value="1"/>
</dbReference>
<evidence type="ECO:0000256" key="3">
    <source>
        <dbReference type="ARBA" id="ARBA00022723"/>
    </source>
</evidence>
<dbReference type="EMBL" id="AJWY01009109">
    <property type="protein sequence ID" value="EKC59320.1"/>
    <property type="molecule type" value="Genomic_DNA"/>
</dbReference>
<gene>
    <name evidence="7" type="ORF">LEA_13425</name>
</gene>
<dbReference type="InterPro" id="IPR013704">
    <property type="entry name" value="UPF0313_N"/>
</dbReference>
<comment type="caution">
    <text evidence="7">The sequence shown here is derived from an EMBL/GenBank/DDBJ whole genome shotgun (WGS) entry which is preliminary data.</text>
</comment>
<organism evidence="7">
    <name type="scientific">human gut metagenome</name>
    <dbReference type="NCBI Taxonomy" id="408170"/>
    <lineage>
        <taxon>unclassified sequences</taxon>
        <taxon>metagenomes</taxon>
        <taxon>organismal metagenomes</taxon>
    </lineage>
</organism>
<evidence type="ECO:0000256" key="5">
    <source>
        <dbReference type="ARBA" id="ARBA00023014"/>
    </source>
</evidence>
<keyword evidence="4" id="KW-0408">Iron</keyword>
<evidence type="ECO:0000256" key="2">
    <source>
        <dbReference type="ARBA" id="ARBA00022691"/>
    </source>
</evidence>
<evidence type="ECO:0000256" key="1">
    <source>
        <dbReference type="ARBA" id="ARBA00022485"/>
    </source>
</evidence>
<feature type="non-terminal residue" evidence="7">
    <location>
        <position position="108"/>
    </location>
</feature>
<accession>K1SZS9</accession>
<dbReference type="GO" id="GO:0046872">
    <property type="term" value="F:metal ion binding"/>
    <property type="evidence" value="ECO:0007669"/>
    <property type="project" value="UniProtKB-KW"/>
</dbReference>
<dbReference type="GO" id="GO:0051539">
    <property type="term" value="F:4 iron, 4 sulfur cluster binding"/>
    <property type="evidence" value="ECO:0007669"/>
    <property type="project" value="UniProtKB-KW"/>
</dbReference>
<evidence type="ECO:0000313" key="7">
    <source>
        <dbReference type="EMBL" id="EKC59320.1"/>
    </source>
</evidence>
<name>K1SZS9_9ZZZZ</name>
<sequence length="108" mass="12262">MDYNIQQWLPTTKKEVEQRGWKSIDVILFTGDAYVDHPSFGGAVIGRLLESLGLNVAIVPQPNWQDDLRDFKKLGKPNLFFGISPGCMDSMVNHYTAAKRRRSDDAYT</sequence>
<evidence type="ECO:0000259" key="6">
    <source>
        <dbReference type="Pfam" id="PF08497"/>
    </source>
</evidence>
<dbReference type="PANTHER" id="PTHR32331">
    <property type="entry name" value="UPF0313 PROTEIN YGIQ"/>
    <property type="match status" value="1"/>
</dbReference>
<proteinExistence type="predicted"/>
<keyword evidence="5" id="KW-0411">Iron-sulfur</keyword>
<protein>
    <submittedName>
        <fullName evidence="7">Protein containing Radical SAM</fullName>
    </submittedName>
</protein>
<keyword evidence="1" id="KW-0004">4Fe-4S</keyword>
<dbReference type="InterPro" id="IPR022946">
    <property type="entry name" value="UPF0313"/>
</dbReference>
<keyword evidence="2" id="KW-0949">S-adenosyl-L-methionine</keyword>
<dbReference type="AlphaFoldDB" id="K1SZS9"/>